<dbReference type="PANTHER" id="PTHR46438:SF2">
    <property type="entry name" value="ALPHA_BETA-HYDROLASES SUPERFAMILY PROTEIN"/>
    <property type="match status" value="1"/>
</dbReference>
<dbReference type="SUPFAM" id="SSF53474">
    <property type="entry name" value="alpha/beta-Hydrolases"/>
    <property type="match status" value="1"/>
</dbReference>
<dbReference type="EMBL" id="CP053418">
    <property type="protein sequence ID" value="QJW83600.1"/>
    <property type="molecule type" value="Genomic_DNA"/>
</dbReference>
<dbReference type="InterPro" id="IPR029058">
    <property type="entry name" value="AB_hydrolase_fold"/>
</dbReference>
<keyword evidence="3" id="KW-1185">Reference proteome</keyword>
<proteinExistence type="predicted"/>
<dbReference type="Pfam" id="PF00561">
    <property type="entry name" value="Abhydrolase_1"/>
    <property type="match status" value="1"/>
</dbReference>
<evidence type="ECO:0000259" key="1">
    <source>
        <dbReference type="Pfam" id="PF00561"/>
    </source>
</evidence>
<gene>
    <name evidence="2" type="ORF">HK414_04350</name>
</gene>
<feature type="domain" description="AB hydrolase-1" evidence="1">
    <location>
        <begin position="44"/>
        <end position="218"/>
    </location>
</feature>
<dbReference type="PANTHER" id="PTHR46438">
    <property type="entry name" value="ALPHA/BETA-HYDROLASES SUPERFAMILY PROTEIN"/>
    <property type="match status" value="1"/>
</dbReference>
<dbReference type="PRINTS" id="PR00111">
    <property type="entry name" value="ABHYDROLASE"/>
</dbReference>
<evidence type="ECO:0000313" key="2">
    <source>
        <dbReference type="EMBL" id="QJW83600.1"/>
    </source>
</evidence>
<dbReference type="InterPro" id="IPR000073">
    <property type="entry name" value="AB_hydrolase_1"/>
</dbReference>
<organism evidence="2 3">
    <name type="scientific">Ramlibacter terrae</name>
    <dbReference type="NCBI Taxonomy" id="2732511"/>
    <lineage>
        <taxon>Bacteria</taxon>
        <taxon>Pseudomonadati</taxon>
        <taxon>Pseudomonadota</taxon>
        <taxon>Betaproteobacteria</taxon>
        <taxon>Burkholderiales</taxon>
        <taxon>Comamonadaceae</taxon>
        <taxon>Ramlibacter</taxon>
    </lineage>
</organism>
<reference evidence="2 3" key="1">
    <citation type="submission" date="2020-05" db="EMBL/GenBank/DDBJ databases">
        <title>Ramlibacter rhizophilus sp. nov., isolated from rhizosphere soil of national flower Mugunghwa from South Korea.</title>
        <authorList>
            <person name="Zheng-Fei Y."/>
            <person name="Huan T."/>
        </authorList>
    </citation>
    <scope>NUCLEOTIDE SEQUENCE [LARGE SCALE GENOMIC DNA]</scope>
    <source>
        <strain evidence="2 3">H242</strain>
    </source>
</reference>
<keyword evidence="2" id="KW-0378">Hydrolase</keyword>
<accession>A0ABX6P2G5</accession>
<dbReference type="Proteomes" id="UP000500826">
    <property type="component" value="Chromosome"/>
</dbReference>
<protein>
    <submittedName>
        <fullName evidence="2">Alpha/beta fold hydrolase</fullName>
    </submittedName>
</protein>
<dbReference type="Gene3D" id="3.40.50.1820">
    <property type="entry name" value="alpha/beta hydrolase"/>
    <property type="match status" value="1"/>
</dbReference>
<dbReference type="GO" id="GO:0016787">
    <property type="term" value="F:hydrolase activity"/>
    <property type="evidence" value="ECO:0007669"/>
    <property type="project" value="UniProtKB-KW"/>
</dbReference>
<sequence length="233" mass="25278">MAQLVLLPGPAGNTAMWRAQLDALAEWAPRVADVHARNDSIEAMATALLAEQPGPLVLCGASMGGMVAMEAARQAPERIAGLALLGTDANPEADDMRRLREAAIELFNRGRVRDVIEPNVAFAFHPDNAQSRDLVDAYLQFVVLEAGAGQLVTQNRAVIGRPDARKHLPRLQCPVLVMCGEQDQLTPPGKSRQIAALVPQARLVMVPRCGHMLTMERPDVVNATLREWLAQFA</sequence>
<name>A0ABX6P2G5_9BURK</name>
<evidence type="ECO:0000313" key="3">
    <source>
        <dbReference type="Proteomes" id="UP000500826"/>
    </source>
</evidence>